<proteinExistence type="inferred from homology"/>
<comment type="similarity">
    <text evidence="1">Belongs to the AHA1 family.</text>
</comment>
<dbReference type="KEGG" id="phe:Phep_3350"/>
<feature type="domain" description="Activator of Hsp90 ATPase homologue 1/2-like C-terminal" evidence="2">
    <location>
        <begin position="13"/>
        <end position="139"/>
    </location>
</feature>
<dbReference type="eggNOG" id="COG3832">
    <property type="taxonomic scope" value="Bacteria"/>
</dbReference>
<protein>
    <submittedName>
        <fullName evidence="3">Activator of Hsp90 ATPase 1 family protein</fullName>
    </submittedName>
</protein>
<dbReference type="CDD" id="cd07814">
    <property type="entry name" value="SRPBCC_CalC_Aha1-like"/>
    <property type="match status" value="1"/>
</dbReference>
<dbReference type="Pfam" id="PF08327">
    <property type="entry name" value="AHSA1"/>
    <property type="match status" value="1"/>
</dbReference>
<dbReference type="SUPFAM" id="SSF55961">
    <property type="entry name" value="Bet v1-like"/>
    <property type="match status" value="1"/>
</dbReference>
<dbReference type="Proteomes" id="UP000000852">
    <property type="component" value="Chromosome"/>
</dbReference>
<dbReference type="Gene3D" id="3.30.530.20">
    <property type="match status" value="1"/>
</dbReference>
<reference evidence="3 4" key="1">
    <citation type="journal article" date="2009" name="Stand. Genomic Sci.">
        <title>Complete genome sequence of Pedobacter heparinus type strain (HIM 762-3).</title>
        <authorList>
            <person name="Han C."/>
            <person name="Spring S."/>
            <person name="Lapidus A."/>
            <person name="Del Rio T.G."/>
            <person name="Tice H."/>
            <person name="Copeland A."/>
            <person name="Cheng J.F."/>
            <person name="Lucas S."/>
            <person name="Chen F."/>
            <person name="Nolan M."/>
            <person name="Bruce D."/>
            <person name="Goodwin L."/>
            <person name="Pitluck S."/>
            <person name="Ivanova N."/>
            <person name="Mavromatis K."/>
            <person name="Mikhailova N."/>
            <person name="Pati A."/>
            <person name="Chen A."/>
            <person name="Palaniappan K."/>
            <person name="Land M."/>
            <person name="Hauser L."/>
            <person name="Chang Y.J."/>
            <person name="Jeffries C.C."/>
            <person name="Saunders E."/>
            <person name="Chertkov O."/>
            <person name="Brettin T."/>
            <person name="Goker M."/>
            <person name="Rohde M."/>
            <person name="Bristow J."/>
            <person name="Eisen J.A."/>
            <person name="Markowitz V."/>
            <person name="Hugenholtz P."/>
            <person name="Kyrpides N.C."/>
            <person name="Klenk H.P."/>
            <person name="Detter J.C."/>
        </authorList>
    </citation>
    <scope>NUCLEOTIDE SEQUENCE [LARGE SCALE GENOMIC DNA]</scope>
    <source>
        <strain evidence="4">ATCC 13125 / DSM 2366 / CIP 104194 / JCM 7457 / NBRC 12017 / NCIMB 9290 / NRRL B-14731 / HIM 762-3</strain>
    </source>
</reference>
<gene>
    <name evidence="3" type="ordered locus">Phep_3350</name>
</gene>
<evidence type="ECO:0000313" key="3">
    <source>
        <dbReference type="EMBL" id="ACU05544.1"/>
    </source>
</evidence>
<name>C6XSI1_PEDHD</name>
<organism evidence="3 4">
    <name type="scientific">Pedobacter heparinus (strain ATCC 13125 / DSM 2366 / CIP 104194 / JCM 7457 / NBRC 12017 / NCIMB 9290 / NRRL B-14731 / HIM 762-3)</name>
    <dbReference type="NCBI Taxonomy" id="485917"/>
    <lineage>
        <taxon>Bacteria</taxon>
        <taxon>Pseudomonadati</taxon>
        <taxon>Bacteroidota</taxon>
        <taxon>Sphingobacteriia</taxon>
        <taxon>Sphingobacteriales</taxon>
        <taxon>Sphingobacteriaceae</taxon>
        <taxon>Pedobacter</taxon>
    </lineage>
</organism>
<dbReference type="RefSeq" id="WP_015809153.1">
    <property type="nucleotide sequence ID" value="NC_013061.1"/>
</dbReference>
<dbReference type="STRING" id="485917.Phep_3350"/>
<dbReference type="EMBL" id="CP001681">
    <property type="protein sequence ID" value="ACU05544.1"/>
    <property type="molecule type" value="Genomic_DNA"/>
</dbReference>
<evidence type="ECO:0000259" key="2">
    <source>
        <dbReference type="Pfam" id="PF08327"/>
    </source>
</evidence>
<dbReference type="AlphaFoldDB" id="C6XSI1"/>
<evidence type="ECO:0000256" key="1">
    <source>
        <dbReference type="ARBA" id="ARBA00006817"/>
    </source>
</evidence>
<keyword evidence="4" id="KW-1185">Reference proteome</keyword>
<dbReference type="InterPro" id="IPR013538">
    <property type="entry name" value="ASHA1/2-like_C"/>
</dbReference>
<evidence type="ECO:0000313" key="4">
    <source>
        <dbReference type="Proteomes" id="UP000000852"/>
    </source>
</evidence>
<accession>C6XSI1</accession>
<sequence>MKADPFLIERTFNAPVGKVWEAITDTQKMKQWYFDIEAFKPEPGFKFQFLAGDDKKKYLHICKVTEVEEGKKLTYSWSYDNYQGQSWVCFELFGAGTGTRIKLTHTGLDSFPKDDPAFSKESFAAGWTQIIGINLKKFVEQ</sequence>
<dbReference type="HOGENOM" id="CLU_108923_9_0_10"/>
<dbReference type="OrthoDB" id="2355173at2"/>
<dbReference type="InterPro" id="IPR023393">
    <property type="entry name" value="START-like_dom_sf"/>
</dbReference>